<dbReference type="PANTHER" id="PTHR41517:SF1">
    <property type="entry name" value="CUPIN"/>
    <property type="match status" value="1"/>
</dbReference>
<evidence type="ECO:0000259" key="4">
    <source>
        <dbReference type="Pfam" id="PF07883"/>
    </source>
</evidence>
<dbReference type="InterPro" id="IPR047183">
    <property type="entry name" value="GDO-like"/>
</dbReference>
<evidence type="ECO:0000256" key="2">
    <source>
        <dbReference type="ARBA" id="ARBA00023002"/>
    </source>
</evidence>
<gene>
    <name evidence="5" type="primary">gtdA</name>
    <name evidence="5" type="ORF">GCM10009416_30450</name>
</gene>
<feature type="domain" description="Cupin type-2" evidence="4">
    <location>
        <begin position="101"/>
        <end position="168"/>
    </location>
</feature>
<reference evidence="6" key="1">
    <citation type="journal article" date="2019" name="Int. J. Syst. Evol. Microbiol.">
        <title>The Global Catalogue of Microorganisms (GCM) 10K type strain sequencing project: providing services to taxonomists for standard genome sequencing and annotation.</title>
        <authorList>
            <consortium name="The Broad Institute Genomics Platform"/>
            <consortium name="The Broad Institute Genome Sequencing Center for Infectious Disease"/>
            <person name="Wu L."/>
            <person name="Ma J."/>
        </authorList>
    </citation>
    <scope>NUCLEOTIDE SEQUENCE [LARGE SCALE GENOMIC DNA]</scope>
    <source>
        <strain evidence="6">JCM 9933</strain>
    </source>
</reference>
<dbReference type="SUPFAM" id="SSF51182">
    <property type="entry name" value="RmlC-like cupins"/>
    <property type="match status" value="1"/>
</dbReference>
<dbReference type="Gene3D" id="2.60.120.10">
    <property type="entry name" value="Jelly Rolls"/>
    <property type="match status" value="1"/>
</dbReference>
<dbReference type="PANTHER" id="PTHR41517">
    <property type="entry name" value="1,2-DIOXYGENASE PROTEIN-RELATED"/>
    <property type="match status" value="1"/>
</dbReference>
<protein>
    <recommendedName>
        <fullName evidence="3">Gentisate 1,2-dioxygenase</fullName>
        <ecNumber evidence="3">1.13.11.4</ecNumber>
    </recommendedName>
</protein>
<dbReference type="InterPro" id="IPR011960">
    <property type="entry name" value="Gentisate_dOase"/>
</dbReference>
<evidence type="ECO:0000313" key="5">
    <source>
        <dbReference type="EMBL" id="GAA0589819.1"/>
    </source>
</evidence>
<comment type="caution">
    <text evidence="5">The sequence shown here is derived from an EMBL/GenBank/DDBJ whole genome shotgun (WGS) entry which is preliminary data.</text>
</comment>
<dbReference type="EMBL" id="BAAAFZ010000047">
    <property type="protein sequence ID" value="GAA0589819.1"/>
    <property type="molecule type" value="Genomic_DNA"/>
</dbReference>
<accession>A0ABP3QF93</accession>
<name>A0ABP3QF93_9PROT</name>
<dbReference type="EC" id="1.13.11.4" evidence="3"/>
<evidence type="ECO:0000256" key="3">
    <source>
        <dbReference type="NCBIfam" id="TIGR02272"/>
    </source>
</evidence>
<organism evidence="5 6">
    <name type="scientific">Craurococcus roseus</name>
    <dbReference type="NCBI Taxonomy" id="77585"/>
    <lineage>
        <taxon>Bacteria</taxon>
        <taxon>Pseudomonadati</taxon>
        <taxon>Pseudomonadota</taxon>
        <taxon>Alphaproteobacteria</taxon>
        <taxon>Acetobacterales</taxon>
        <taxon>Acetobacteraceae</taxon>
        <taxon>Craurococcus</taxon>
    </lineage>
</organism>
<dbReference type="InterPro" id="IPR013096">
    <property type="entry name" value="Cupin_2"/>
</dbReference>
<dbReference type="Pfam" id="PF07883">
    <property type="entry name" value="Cupin_2"/>
    <property type="match status" value="1"/>
</dbReference>
<dbReference type="Proteomes" id="UP001501588">
    <property type="component" value="Unassembled WGS sequence"/>
</dbReference>
<dbReference type="RefSeq" id="WP_343896212.1">
    <property type="nucleotide sequence ID" value="NZ_BAAAFZ010000047.1"/>
</dbReference>
<keyword evidence="6" id="KW-1185">Reference proteome</keyword>
<sequence length="358" mass="39735">MDGTTPAAHAANTQQAQLQSLYEDMRPHGLFPLWEVLHALVTPTPRSPAQAHLWSYAPARNLLLRAGDLISAEQAERRVLILENPGMPGSSAVTPSLYAGLQLIMPGEVAPAHRHTQCALRFVMEGDGAFTAVDGERAVMRPFDLVLTPNWQWHDHGNDSGRPMIWLDGLDIPTVRFYDASFAERAEQKAQGEALPPGDSMRRYGRNMRPFRATAADRRPAHQPLFHYPYSEWRESLSALAAAEDPDPHLGHAMEFTNPADGGPVMPTISAHVRHLPAGFETRPRRSTDGTVLVVVEGRGTARVDGREFALSERDLLVVPSWHALELRAESRLVLFGYSDRAAQEKLRLFREERAATA</sequence>
<evidence type="ECO:0000256" key="1">
    <source>
        <dbReference type="ARBA" id="ARBA00022964"/>
    </source>
</evidence>
<dbReference type="CDD" id="cd06992">
    <property type="entry name" value="cupin_GDO-like_C"/>
    <property type="match status" value="1"/>
</dbReference>
<dbReference type="InterPro" id="IPR014710">
    <property type="entry name" value="RmlC-like_jellyroll"/>
</dbReference>
<keyword evidence="1" id="KW-0223">Dioxygenase</keyword>
<keyword evidence="2" id="KW-0560">Oxidoreductase</keyword>
<dbReference type="NCBIfam" id="TIGR02272">
    <property type="entry name" value="gentisate_1_2"/>
    <property type="match status" value="1"/>
</dbReference>
<evidence type="ECO:0000313" key="6">
    <source>
        <dbReference type="Proteomes" id="UP001501588"/>
    </source>
</evidence>
<dbReference type="InterPro" id="IPR011051">
    <property type="entry name" value="RmlC_Cupin_sf"/>
</dbReference>
<dbReference type="CDD" id="cd02216">
    <property type="entry name" value="cupin_GDO-like_N"/>
    <property type="match status" value="1"/>
</dbReference>
<proteinExistence type="predicted"/>